<gene>
    <name evidence="1" type="ORF">DSYM_06030</name>
</gene>
<sequence length="519" mass="57250">MPQQRLLYLDGNHLGASLWQGGALSEEGRFPQDEAGFAAFAEYLARHRGSTYRLLADIADEGYQIETLPYTQGADRAALLARKLGQYFYGSPLATAISYGREKSGRKDEQFMLTALTRPQLFEPWLAILRTAEAQLAGIWSLPLLGAALIEKLQPGNKPCLLVAITRSGIRQSFFENGRLRFSRLSPVATADAAELAVSCAAEASKIYQYLLGQRLLARGTPLPVLALVHPAQTGSFMEHCKNTEELQVTLQDLHAACKLLKLKTPPQDSRSESLYLHLLAQNPPREQFAPPPERRFHRLGQVRSWLLKGGALALLGCLLFAGRELATVFETRFDTEALLQQAEADMQKYQAIQKTFPPMPASTDNLRAVINRYEELEKRSAPIEPIYRLISQALAELPRVDIERIQWQLSANPDEGLQFQADARKPAAAAPGPAAAGSAMYATAVVHGLLPASMAADQRGQLETVNAFADALRRNADLRVSIQRMPFDIESGKSLKSSSEAEKAAPQLKFVIHLSRKL</sequence>
<evidence type="ECO:0000313" key="1">
    <source>
        <dbReference type="EMBL" id="BBO19904.1"/>
    </source>
</evidence>
<evidence type="ECO:0000313" key="2">
    <source>
        <dbReference type="Proteomes" id="UP000662914"/>
    </source>
</evidence>
<name>A0A809S8Z0_9PROT</name>
<protein>
    <submittedName>
        <fullName evidence="1">Uncharacterized protein</fullName>
    </submittedName>
</protein>
<reference evidence="1" key="1">
    <citation type="journal article" name="DNA Res.">
        <title>The physiological potential of anammox bacteria as revealed by their core genome structure.</title>
        <authorList>
            <person name="Okubo T."/>
            <person name="Toyoda A."/>
            <person name="Fukuhara K."/>
            <person name="Uchiyama I."/>
            <person name="Harigaya Y."/>
            <person name="Kuroiwa M."/>
            <person name="Suzuki T."/>
            <person name="Murakami Y."/>
            <person name="Suwa Y."/>
            <person name="Takami H."/>
        </authorList>
    </citation>
    <scope>NUCLEOTIDE SEQUENCE</scope>
    <source>
        <strain evidence="1">317325-3</strain>
    </source>
</reference>
<dbReference type="KEGG" id="ddz:DSYM_06030"/>
<proteinExistence type="predicted"/>
<accession>A0A809S8Z0</accession>
<organism evidence="1 2">
    <name type="scientific">Candidatus Desulfobacillus denitrificans</name>
    <dbReference type="NCBI Taxonomy" id="2608985"/>
    <lineage>
        <taxon>Bacteria</taxon>
        <taxon>Pseudomonadati</taxon>
        <taxon>Pseudomonadota</taxon>
        <taxon>Betaproteobacteria</taxon>
        <taxon>Candidatus Desulfobacillus</taxon>
    </lineage>
</organism>
<dbReference type="Proteomes" id="UP000662914">
    <property type="component" value="Chromosome"/>
</dbReference>
<dbReference type="AlphaFoldDB" id="A0A809S8Z0"/>
<dbReference type="EMBL" id="AP021857">
    <property type="protein sequence ID" value="BBO19904.1"/>
    <property type="molecule type" value="Genomic_DNA"/>
</dbReference>